<dbReference type="Pfam" id="PF14541">
    <property type="entry name" value="TAXi_C"/>
    <property type="match status" value="1"/>
</dbReference>
<evidence type="ECO:0000259" key="1">
    <source>
        <dbReference type="Pfam" id="PF14541"/>
    </source>
</evidence>
<organism evidence="2 3">
    <name type="scientific">Haematococcus lacustris</name>
    <name type="common">Green alga</name>
    <name type="synonym">Haematococcus pluvialis</name>
    <dbReference type="NCBI Taxonomy" id="44745"/>
    <lineage>
        <taxon>Eukaryota</taxon>
        <taxon>Viridiplantae</taxon>
        <taxon>Chlorophyta</taxon>
        <taxon>core chlorophytes</taxon>
        <taxon>Chlorophyceae</taxon>
        <taxon>CS clade</taxon>
        <taxon>Chlamydomonadales</taxon>
        <taxon>Haematococcaceae</taxon>
        <taxon>Haematococcus</taxon>
    </lineage>
</organism>
<keyword evidence="3" id="KW-1185">Reference proteome</keyword>
<dbReference type="SUPFAM" id="SSF50630">
    <property type="entry name" value="Acid proteases"/>
    <property type="match status" value="1"/>
</dbReference>
<gene>
    <name evidence="2" type="ORF">HaLaN_06129</name>
</gene>
<feature type="domain" description="Xylanase inhibitor C-terminal" evidence="1">
    <location>
        <begin position="11"/>
        <end position="88"/>
    </location>
</feature>
<proteinExistence type="predicted"/>
<dbReference type="EMBL" id="BLLF01000344">
    <property type="protein sequence ID" value="GFH10757.1"/>
    <property type="molecule type" value="Genomic_DNA"/>
</dbReference>
<reference evidence="2 3" key="1">
    <citation type="submission" date="2020-02" db="EMBL/GenBank/DDBJ databases">
        <title>Draft genome sequence of Haematococcus lacustris strain NIES-144.</title>
        <authorList>
            <person name="Morimoto D."/>
            <person name="Nakagawa S."/>
            <person name="Yoshida T."/>
            <person name="Sawayama S."/>
        </authorList>
    </citation>
    <scope>NUCLEOTIDE SEQUENCE [LARGE SCALE GENOMIC DNA]</scope>
    <source>
        <strain evidence="2 3">NIES-144</strain>
    </source>
</reference>
<evidence type="ECO:0000313" key="3">
    <source>
        <dbReference type="Proteomes" id="UP000485058"/>
    </source>
</evidence>
<dbReference type="Gene3D" id="2.40.70.10">
    <property type="entry name" value="Acid Proteases"/>
    <property type="match status" value="1"/>
</dbReference>
<comment type="caution">
    <text evidence="2">The sequence shown here is derived from an EMBL/GenBank/DDBJ whole genome shotgun (WGS) entry which is preliminary data.</text>
</comment>
<dbReference type="Proteomes" id="UP000485058">
    <property type="component" value="Unassembled WGS sequence"/>
</dbReference>
<dbReference type="InterPro" id="IPR021109">
    <property type="entry name" value="Peptidase_aspartic_dom_sf"/>
</dbReference>
<accession>A0A699YKJ3</accession>
<evidence type="ECO:0000313" key="2">
    <source>
        <dbReference type="EMBL" id="GFH10757.1"/>
    </source>
</evidence>
<dbReference type="AlphaFoldDB" id="A0A699YKJ3"/>
<name>A0A699YKJ3_HAELA</name>
<sequence length="90" mass="9546">MLQVAACLQYNDICWKGAPHDITDLDSVFPRVELVMAGMTAGTDSVLVLKPLQYLFVLGTGSYCLGVFDNGNAGTLLGGITVRNVLVQVG</sequence>
<protein>
    <submittedName>
        <fullName evidence="2">Peptidase A1 domain-containing protein</fullName>
    </submittedName>
</protein>
<dbReference type="InterPro" id="IPR032799">
    <property type="entry name" value="TAXi_C"/>
</dbReference>